<dbReference type="GO" id="GO:0050793">
    <property type="term" value="P:regulation of developmental process"/>
    <property type="evidence" value="ECO:0007669"/>
    <property type="project" value="TreeGrafter"/>
</dbReference>
<evidence type="ECO:0000256" key="9">
    <source>
        <dbReference type="ARBA" id="ARBA00023155"/>
    </source>
</evidence>
<evidence type="ECO:0000256" key="12">
    <source>
        <dbReference type="SAM" id="MobiDB-lite"/>
    </source>
</evidence>
<feature type="compositionally biased region" description="Acidic residues" evidence="12">
    <location>
        <begin position="326"/>
        <end position="340"/>
    </location>
</feature>
<dbReference type="PROSITE" id="PS51523">
    <property type="entry name" value="ZF_HD_DIMER"/>
    <property type="match status" value="1"/>
</dbReference>
<reference evidence="14" key="1">
    <citation type="submission" date="2020-07" db="EMBL/GenBank/DDBJ databases">
        <title>Genome sequence and genetic diversity analysis of an under-domesticated orphan crop, white fonio (Digitaria exilis).</title>
        <authorList>
            <person name="Bennetzen J.L."/>
            <person name="Chen S."/>
            <person name="Ma X."/>
            <person name="Wang X."/>
            <person name="Yssel A.E.J."/>
            <person name="Chaluvadi S.R."/>
            <person name="Johnson M."/>
            <person name="Gangashetty P."/>
            <person name="Hamidou F."/>
            <person name="Sanogo M.D."/>
            <person name="Zwaenepoel A."/>
            <person name="Wallace J."/>
            <person name="Van De Peer Y."/>
            <person name="Van Deynze A."/>
        </authorList>
    </citation>
    <scope>NUCLEOTIDE SEQUENCE</scope>
    <source>
        <tissue evidence="14">Leaves</tissue>
    </source>
</reference>
<dbReference type="GO" id="GO:0005634">
    <property type="term" value="C:nucleus"/>
    <property type="evidence" value="ECO:0007669"/>
    <property type="project" value="UniProtKB-SubCell"/>
</dbReference>
<comment type="subcellular location">
    <subcellularLocation>
        <location evidence="2">Nucleus</location>
    </subcellularLocation>
</comment>
<keyword evidence="6" id="KW-0862">Zinc</keyword>
<accession>A0A835FTG2</accession>
<evidence type="ECO:0000256" key="7">
    <source>
        <dbReference type="ARBA" id="ARBA00023015"/>
    </source>
</evidence>
<dbReference type="GO" id="GO:0003700">
    <property type="term" value="F:DNA-binding transcription factor activity"/>
    <property type="evidence" value="ECO:0007669"/>
    <property type="project" value="TreeGrafter"/>
</dbReference>
<dbReference type="EMBL" id="JACEFO010000353">
    <property type="protein sequence ID" value="KAF8772918.1"/>
    <property type="molecule type" value="Genomic_DNA"/>
</dbReference>
<comment type="subunit">
    <text evidence="3">Homo- and heterodimer with other ZFHD proteins.</text>
</comment>
<keyword evidence="9" id="KW-0371">Homeobox</keyword>
<protein>
    <recommendedName>
        <fullName evidence="13">ZF-HD dimerization-type domain-containing protein</fullName>
    </recommendedName>
</protein>
<keyword evidence="5" id="KW-0863">Zinc-finger</keyword>
<dbReference type="GO" id="GO:0008270">
    <property type="term" value="F:zinc ion binding"/>
    <property type="evidence" value="ECO:0007669"/>
    <property type="project" value="UniProtKB-KW"/>
</dbReference>
<keyword evidence="8" id="KW-0238">DNA-binding</keyword>
<dbReference type="AlphaFoldDB" id="A0A835FTG2"/>
<feature type="region of interest" description="Disordered" evidence="12">
    <location>
        <begin position="278"/>
        <end position="363"/>
    </location>
</feature>
<keyword evidence="4" id="KW-0479">Metal-binding</keyword>
<keyword evidence="7" id="KW-0805">Transcription regulation</keyword>
<feature type="compositionally biased region" description="Pro residues" evidence="12">
    <location>
        <begin position="351"/>
        <end position="360"/>
    </location>
</feature>
<evidence type="ECO:0000256" key="6">
    <source>
        <dbReference type="ARBA" id="ARBA00022833"/>
    </source>
</evidence>
<proteinExistence type="predicted"/>
<dbReference type="FunFam" id="1.10.10.60:FF:000257">
    <property type="entry name" value="Zinc-finger homeodomain protein 2"/>
    <property type="match status" value="1"/>
</dbReference>
<dbReference type="InterPro" id="IPR006455">
    <property type="entry name" value="Homeodomain_ZF_HD"/>
</dbReference>
<evidence type="ECO:0000313" key="15">
    <source>
        <dbReference type="Proteomes" id="UP000636709"/>
    </source>
</evidence>
<dbReference type="InterPro" id="IPR009057">
    <property type="entry name" value="Homeodomain-like_sf"/>
</dbReference>
<dbReference type="GO" id="GO:0000976">
    <property type="term" value="F:transcription cis-regulatory region binding"/>
    <property type="evidence" value="ECO:0007669"/>
    <property type="project" value="TreeGrafter"/>
</dbReference>
<feature type="domain" description="ZF-HD dimerization-type" evidence="13">
    <location>
        <begin position="224"/>
        <end position="275"/>
    </location>
</feature>
<keyword evidence="10" id="KW-0804">Transcription</keyword>
<keyword evidence="15" id="KW-1185">Reference proteome</keyword>
<evidence type="ECO:0000313" key="14">
    <source>
        <dbReference type="EMBL" id="KAF8772918.1"/>
    </source>
</evidence>
<evidence type="ECO:0000256" key="8">
    <source>
        <dbReference type="ARBA" id="ARBA00023125"/>
    </source>
</evidence>
<feature type="compositionally biased region" description="Pro residues" evidence="12">
    <location>
        <begin position="278"/>
        <end position="300"/>
    </location>
</feature>
<dbReference type="PANTHER" id="PTHR31948">
    <property type="entry name" value="ZINC-FINGER HOMEODOMAIN PROTEIN 2"/>
    <property type="match status" value="1"/>
</dbReference>
<comment type="caution">
    <text evidence="14">The sequence shown here is derived from an EMBL/GenBank/DDBJ whole genome shotgun (WGS) entry which is preliminary data.</text>
</comment>
<comment type="function">
    <text evidence="1">Putative transcription factor.</text>
</comment>
<dbReference type="OrthoDB" id="1929626at2759"/>
<organism evidence="14 15">
    <name type="scientific">Digitaria exilis</name>
    <dbReference type="NCBI Taxonomy" id="1010633"/>
    <lineage>
        <taxon>Eukaryota</taxon>
        <taxon>Viridiplantae</taxon>
        <taxon>Streptophyta</taxon>
        <taxon>Embryophyta</taxon>
        <taxon>Tracheophyta</taxon>
        <taxon>Spermatophyta</taxon>
        <taxon>Magnoliopsida</taxon>
        <taxon>Liliopsida</taxon>
        <taxon>Poales</taxon>
        <taxon>Poaceae</taxon>
        <taxon>PACMAD clade</taxon>
        <taxon>Panicoideae</taxon>
        <taxon>Panicodae</taxon>
        <taxon>Paniceae</taxon>
        <taxon>Anthephorinae</taxon>
        <taxon>Digitaria</taxon>
    </lineage>
</organism>
<gene>
    <name evidence="14" type="ORF">HU200_005315</name>
</gene>
<dbReference type="Proteomes" id="UP000636709">
    <property type="component" value="Unassembled WGS sequence"/>
</dbReference>
<feature type="compositionally biased region" description="Basic and acidic residues" evidence="12">
    <location>
        <begin position="304"/>
        <end position="315"/>
    </location>
</feature>
<evidence type="ECO:0000256" key="10">
    <source>
        <dbReference type="ARBA" id="ARBA00023163"/>
    </source>
</evidence>
<evidence type="ECO:0000256" key="1">
    <source>
        <dbReference type="ARBA" id="ARBA00004049"/>
    </source>
</evidence>
<sequence>MAPAAIIHIPSSRAVQPLRIQRPPLPPSPLVSRVRCPPLAGSASCDAAARPTRLIALDPYSIIISSSLPLPRAMASQLKTWPAPLYTCTLPSLHSARITSLDAAFSRLPHSISLSLSLGIFFSFLNSLAIFPGRPDHSYLLPSLHLPTCSFLLRRLLVLVRVRRCGGKHSRVVLVRGLGMEAVVDVKYRPALFLNGGAGAPAPAAKKMRPAAAAAWGAGEAAVYRECLKNHAASIGGHALDGCGEFMPSPETDRADPASFRCAACGCHRNFHRRLPDAPPSPPLLALPPPPPPQPAPAVAPPHVMRDTRAMRGEEAPPVDRVPSAYDDETEEEESDEGSDFEEHRPFSPAMGPPPQPGYPQPAMAPHMLLALSTGGALTTPAVAPRPQQPSLAPMPAAAAMAKKRIRTRFSPEQKQRMQALSERLGWRLQKRDEAVVEETCREIGVTKGVFKVWMHNNKHNFVAGHSARRSASASAAAIGAGAAVLPSPHAAAVHSSPYAAAAAVHPPAHAAAPAAPPAAPLPAAPVQVDFSTTAPPPPPLITSACSRRQRRRAAVVLHCGEVISVLCSGALQANIQQVTGAVRRPQLMVAWWASCGRRLVLEKPASPAAGKKRHRRPVAGNRFGCRLGRKLQAF</sequence>
<dbReference type="NCBIfam" id="TIGR01566">
    <property type="entry name" value="ZF_HD_prot_N"/>
    <property type="match status" value="1"/>
</dbReference>
<evidence type="ECO:0000256" key="2">
    <source>
        <dbReference type="ARBA" id="ARBA00004123"/>
    </source>
</evidence>
<dbReference type="InterPro" id="IPR006456">
    <property type="entry name" value="ZF_HD_homeobox_Cys/His_dimer"/>
</dbReference>
<dbReference type="Gene3D" id="1.10.10.60">
    <property type="entry name" value="Homeodomain-like"/>
    <property type="match status" value="1"/>
</dbReference>
<dbReference type="Pfam" id="PF04770">
    <property type="entry name" value="ZF-HD_dimer"/>
    <property type="match status" value="1"/>
</dbReference>
<name>A0A835FTG2_9POAL</name>
<evidence type="ECO:0000259" key="13">
    <source>
        <dbReference type="PROSITE" id="PS51523"/>
    </source>
</evidence>
<evidence type="ECO:0000256" key="4">
    <source>
        <dbReference type="ARBA" id="ARBA00022723"/>
    </source>
</evidence>
<dbReference type="SUPFAM" id="SSF46689">
    <property type="entry name" value="Homeodomain-like"/>
    <property type="match status" value="1"/>
</dbReference>
<keyword evidence="11" id="KW-0539">Nucleus</keyword>
<dbReference type="PANTHER" id="PTHR31948:SF72">
    <property type="entry name" value="ZINC-FINGER HOMEODOMAIN PROTEIN 10"/>
    <property type="match status" value="1"/>
</dbReference>
<evidence type="ECO:0000256" key="5">
    <source>
        <dbReference type="ARBA" id="ARBA00022771"/>
    </source>
</evidence>
<evidence type="ECO:0000256" key="11">
    <source>
        <dbReference type="ARBA" id="ARBA00023242"/>
    </source>
</evidence>
<dbReference type="NCBIfam" id="TIGR01565">
    <property type="entry name" value="homeo_ZF_HD"/>
    <property type="match status" value="1"/>
</dbReference>
<evidence type="ECO:0000256" key="3">
    <source>
        <dbReference type="ARBA" id="ARBA00011416"/>
    </source>
</evidence>